<dbReference type="AlphaFoldDB" id="A0AAF0Z406"/>
<evidence type="ECO:0000256" key="4">
    <source>
        <dbReference type="ARBA" id="ARBA00023088"/>
    </source>
</evidence>
<feature type="domain" description="SpaA-like prealbumin fold" evidence="9">
    <location>
        <begin position="394"/>
        <end position="431"/>
    </location>
</feature>
<protein>
    <submittedName>
        <fullName evidence="10">SpaH/EbpB family LPXTG-anchored major pilin</fullName>
    </submittedName>
</protein>
<keyword evidence="11" id="KW-1185">Reference proteome</keyword>
<evidence type="ECO:0000256" key="5">
    <source>
        <dbReference type="SAM" id="Phobius"/>
    </source>
</evidence>
<evidence type="ECO:0000313" key="11">
    <source>
        <dbReference type="Proteomes" id="UP001304340"/>
    </source>
</evidence>
<dbReference type="NCBIfam" id="NF033902">
    <property type="entry name" value="iso_D2_wall_anc"/>
    <property type="match status" value="1"/>
</dbReference>
<dbReference type="InterPro" id="IPR026466">
    <property type="entry name" value="Fim_isopep_form_D2_dom"/>
</dbReference>
<dbReference type="InterPro" id="IPR041033">
    <property type="entry name" value="SpaA_PFL_dom_1"/>
</dbReference>
<feature type="domain" description="Gram-positive cocci surface proteins LPxTG" evidence="7">
    <location>
        <begin position="432"/>
        <end position="471"/>
    </location>
</feature>
<name>A0AAF0Z406_9MICO</name>
<dbReference type="Pfam" id="PF00746">
    <property type="entry name" value="Gram_pos_anchor"/>
    <property type="match status" value="1"/>
</dbReference>
<dbReference type="NCBIfam" id="TIGR01167">
    <property type="entry name" value="LPXTG_anchor"/>
    <property type="match status" value="1"/>
</dbReference>
<dbReference type="NCBIfam" id="TIGR04226">
    <property type="entry name" value="RrgB_K2N_iso_D2"/>
    <property type="match status" value="1"/>
</dbReference>
<keyword evidence="5" id="KW-0812">Transmembrane</keyword>
<reference evidence="11" key="1">
    <citation type="submission" date="2023-11" db="EMBL/GenBank/DDBJ databases">
        <authorList>
            <person name="Helweg L.P."/>
            <person name="Kiel A."/>
            <person name="Hitz F."/>
            <person name="Ruckert-Reed C."/>
            <person name="Busche T."/>
            <person name="Kaltschmidt B."/>
            <person name="Kaltschmidt C."/>
        </authorList>
    </citation>
    <scope>NUCLEOTIDE SEQUENCE [LARGE SCALE GENOMIC DNA]</scope>
    <source>
        <strain evidence="11">4.1</strain>
    </source>
</reference>
<sequence length="476" mass="48878">MALTFRGSALVAALALAAVGVGGSPAVAATTIDPESVASLSIHKFQHPETATGLPTSNGTEIDPSALSGLTALEGVGFTVTQVPGIDLTTNAGWSSAAELTVDTAASAVAGLPGLSGVTAADGLLTFSDLPLGLYYVEETLTPAGARAAAPFLVTLPLTDPVTSGEWLYDVHVYPKNVITTAGKTVTDAGTKVGDVVTWTITGDIPVGGRTDAYRVVDPLDSRLEHVSTTATLTNGTTLTEGVHYTSVLDVATNTVTVDFTAAGLDVLAANEGAQVQVVIETTVLEAGEIENIASIFPNQPSIDEGNPVVTPPAVTKFGAMTAQKVNSEGQVLAGAQFQVFTSLENARTRTQPVTLGGVSTWTSAQDGLLTISGLGYSNIVDNVVIDDPADWVQYYLVEVVAPSGYELLAEPIAFTVTSDDTTVDLTIENTEANGGFELPMTGAQGVTTIIAAGVLLLVGAATLSIRSRRSSRSDR</sequence>
<keyword evidence="3 6" id="KW-0732">Signal</keyword>
<evidence type="ECO:0000256" key="3">
    <source>
        <dbReference type="ARBA" id="ARBA00022729"/>
    </source>
</evidence>
<evidence type="ECO:0000259" key="8">
    <source>
        <dbReference type="Pfam" id="PF16555"/>
    </source>
</evidence>
<evidence type="ECO:0000256" key="6">
    <source>
        <dbReference type="SAM" id="SignalP"/>
    </source>
</evidence>
<dbReference type="GO" id="GO:0005975">
    <property type="term" value="P:carbohydrate metabolic process"/>
    <property type="evidence" value="ECO:0007669"/>
    <property type="project" value="UniProtKB-ARBA"/>
</dbReference>
<gene>
    <name evidence="10" type="ORF">SANBI_002011</name>
</gene>
<dbReference type="Gene3D" id="2.60.40.10">
    <property type="entry name" value="Immunoglobulins"/>
    <property type="match status" value="2"/>
</dbReference>
<keyword evidence="5" id="KW-1133">Transmembrane helix</keyword>
<feature type="domain" description="Gram-positive pilin subunit D1 N-terminal" evidence="8">
    <location>
        <begin position="38"/>
        <end position="178"/>
    </location>
</feature>
<dbReference type="Pfam" id="PF17802">
    <property type="entry name" value="SpaA"/>
    <property type="match status" value="1"/>
</dbReference>
<dbReference type="Pfam" id="PF16555">
    <property type="entry name" value="GramPos_pilinD1"/>
    <property type="match status" value="1"/>
</dbReference>
<dbReference type="Proteomes" id="UP001304340">
    <property type="component" value="Chromosome"/>
</dbReference>
<proteinExistence type="predicted"/>
<dbReference type="InterPro" id="IPR048052">
    <property type="entry name" value="FM1-like"/>
</dbReference>
<dbReference type="RefSeq" id="WP_319154640.1">
    <property type="nucleotide sequence ID" value="NZ_CP138359.1"/>
</dbReference>
<keyword evidence="4" id="KW-0572">Peptidoglycan-anchor</keyword>
<dbReference type="InterPro" id="IPR013783">
    <property type="entry name" value="Ig-like_fold"/>
</dbReference>
<evidence type="ECO:0000256" key="2">
    <source>
        <dbReference type="ARBA" id="ARBA00022525"/>
    </source>
</evidence>
<dbReference type="EMBL" id="CP138359">
    <property type="protein sequence ID" value="WPF80782.1"/>
    <property type="molecule type" value="Genomic_DNA"/>
</dbReference>
<feature type="transmembrane region" description="Helical" evidence="5">
    <location>
        <begin position="447"/>
        <end position="466"/>
    </location>
</feature>
<evidence type="ECO:0000313" key="10">
    <source>
        <dbReference type="EMBL" id="WPF80782.1"/>
    </source>
</evidence>
<dbReference type="InterPro" id="IPR032364">
    <property type="entry name" value="GramPos_pilinD1_N"/>
</dbReference>
<evidence type="ECO:0000259" key="7">
    <source>
        <dbReference type="Pfam" id="PF00746"/>
    </source>
</evidence>
<feature type="chain" id="PRO_5042230931" evidence="6">
    <location>
        <begin position="29"/>
        <end position="476"/>
    </location>
</feature>
<evidence type="ECO:0000256" key="1">
    <source>
        <dbReference type="ARBA" id="ARBA00022512"/>
    </source>
</evidence>
<dbReference type="KEGG" id="sbil:SANBI_002011"/>
<organism evidence="10 11">
    <name type="scientific">Sanguibacter biliveldensis</name>
    <dbReference type="NCBI Taxonomy" id="3030830"/>
    <lineage>
        <taxon>Bacteria</taxon>
        <taxon>Bacillati</taxon>
        <taxon>Actinomycetota</taxon>
        <taxon>Actinomycetes</taxon>
        <taxon>Micrococcales</taxon>
        <taxon>Sanguibacteraceae</taxon>
        <taxon>Sanguibacter</taxon>
    </lineage>
</organism>
<dbReference type="SUPFAM" id="SSF117074">
    <property type="entry name" value="Hypothetical protein PA1324"/>
    <property type="match status" value="1"/>
</dbReference>
<dbReference type="Gene3D" id="2.60.40.740">
    <property type="match status" value="1"/>
</dbReference>
<keyword evidence="5" id="KW-0472">Membrane</keyword>
<feature type="signal peptide" evidence="6">
    <location>
        <begin position="1"/>
        <end position="28"/>
    </location>
</feature>
<evidence type="ECO:0000259" key="9">
    <source>
        <dbReference type="Pfam" id="PF17802"/>
    </source>
</evidence>
<keyword evidence="2" id="KW-0964">Secreted</keyword>
<keyword evidence="1" id="KW-0134">Cell wall</keyword>
<accession>A0AAF0Z406</accession>
<dbReference type="InterPro" id="IPR019931">
    <property type="entry name" value="LPXTG_anchor"/>
</dbReference>